<keyword evidence="3" id="KW-1185">Reference proteome</keyword>
<gene>
    <name evidence="2" type="ORF">FHS34_007670</name>
</gene>
<comment type="caution">
    <text evidence="2">The sequence shown here is derived from an EMBL/GenBank/DDBJ whole genome shotgun (WGS) entry which is preliminary data.</text>
</comment>
<evidence type="ECO:0000313" key="3">
    <source>
        <dbReference type="Proteomes" id="UP000585836"/>
    </source>
</evidence>
<dbReference type="EMBL" id="JACHJK010000022">
    <property type="protein sequence ID" value="MBB5932161.1"/>
    <property type="molecule type" value="Genomic_DNA"/>
</dbReference>
<accession>A0A7W9UVD7</accession>
<evidence type="ECO:0000256" key="1">
    <source>
        <dbReference type="SAM" id="MobiDB-lite"/>
    </source>
</evidence>
<sequence length="199" mass="20989">MPLRLPPRPGRPTGTGARSCIAGHSLQPGPPQSASSAWLGVGWRTDLRVLRYGAGWSGGVIFAERCSGSVIVGIGGVAASCLRVTAGMTSALPSAVTARWQPRTARQPTPGRHPHRDHQRDPRPGFGFTAAPRWLCPVCRLPVGRRPWDGPSFAGRLWGSAGVGRLVRGLVPTARPCAGARVRTRSRPSPRYAGAGARG</sequence>
<proteinExistence type="predicted"/>
<protein>
    <submittedName>
        <fullName evidence="2">Uncharacterized protein</fullName>
    </submittedName>
</protein>
<dbReference type="AlphaFoldDB" id="A0A7W9UVD7"/>
<organism evidence="2 3">
    <name type="scientific">Streptomyces echinatus</name>
    <dbReference type="NCBI Taxonomy" id="67293"/>
    <lineage>
        <taxon>Bacteria</taxon>
        <taxon>Bacillati</taxon>
        <taxon>Actinomycetota</taxon>
        <taxon>Actinomycetes</taxon>
        <taxon>Kitasatosporales</taxon>
        <taxon>Streptomycetaceae</taxon>
        <taxon>Streptomyces</taxon>
    </lineage>
</organism>
<dbReference type="Proteomes" id="UP000585836">
    <property type="component" value="Unassembled WGS sequence"/>
</dbReference>
<name>A0A7W9UVD7_9ACTN</name>
<evidence type="ECO:0000313" key="2">
    <source>
        <dbReference type="EMBL" id="MBB5932161.1"/>
    </source>
</evidence>
<feature type="region of interest" description="Disordered" evidence="1">
    <location>
        <begin position="179"/>
        <end position="199"/>
    </location>
</feature>
<feature type="region of interest" description="Disordered" evidence="1">
    <location>
        <begin position="95"/>
        <end position="124"/>
    </location>
</feature>
<reference evidence="2 3" key="1">
    <citation type="submission" date="2020-08" db="EMBL/GenBank/DDBJ databases">
        <title>Genomic Encyclopedia of Type Strains, Phase III (KMG-III): the genomes of soil and plant-associated and newly described type strains.</title>
        <authorList>
            <person name="Whitman W."/>
        </authorList>
    </citation>
    <scope>NUCLEOTIDE SEQUENCE [LARGE SCALE GENOMIC DNA]</scope>
    <source>
        <strain evidence="2 3">CECT 3313</strain>
    </source>
</reference>